<organism evidence="1 2">
    <name type="scientific">Ancylostoma ceylanicum</name>
    <dbReference type="NCBI Taxonomy" id="53326"/>
    <lineage>
        <taxon>Eukaryota</taxon>
        <taxon>Metazoa</taxon>
        <taxon>Ecdysozoa</taxon>
        <taxon>Nematoda</taxon>
        <taxon>Chromadorea</taxon>
        <taxon>Rhabditida</taxon>
        <taxon>Rhabditina</taxon>
        <taxon>Rhabditomorpha</taxon>
        <taxon>Strongyloidea</taxon>
        <taxon>Ancylostomatidae</taxon>
        <taxon>Ancylostomatinae</taxon>
        <taxon>Ancylostoma</taxon>
    </lineage>
</organism>
<dbReference type="EMBL" id="KE125006">
    <property type="protein sequence ID" value="EPB73097.1"/>
    <property type="molecule type" value="Genomic_DNA"/>
</dbReference>
<name>A0A0D6LZP0_9BILA</name>
<sequence length="53" mass="6007">MLSHHVGDTLTNRTMKIVCQVHAGFPLRFFRMVRGQNHLSVEVDVTAAMVKLN</sequence>
<evidence type="ECO:0000313" key="1">
    <source>
        <dbReference type="EMBL" id="EPB73097.1"/>
    </source>
</evidence>
<accession>A0A0D6LZP0</accession>
<dbReference type="AlphaFoldDB" id="A0A0D6LZP0"/>
<keyword evidence="2" id="KW-1185">Reference proteome</keyword>
<gene>
    <name evidence="1" type="ORF">ANCCEY_07794</name>
</gene>
<reference evidence="1 2" key="1">
    <citation type="submission" date="2013-05" db="EMBL/GenBank/DDBJ databases">
        <title>Draft genome of the parasitic nematode Anyclostoma ceylanicum.</title>
        <authorList>
            <person name="Mitreva M."/>
        </authorList>
    </citation>
    <scope>NUCLEOTIDE SEQUENCE [LARGE SCALE GENOMIC DNA]</scope>
</reference>
<protein>
    <submittedName>
        <fullName evidence="1">Uncharacterized protein</fullName>
    </submittedName>
</protein>
<dbReference type="Proteomes" id="UP000054495">
    <property type="component" value="Unassembled WGS sequence"/>
</dbReference>
<proteinExistence type="predicted"/>
<evidence type="ECO:0000313" key="2">
    <source>
        <dbReference type="Proteomes" id="UP000054495"/>
    </source>
</evidence>